<evidence type="ECO:0000313" key="3">
    <source>
        <dbReference type="Proteomes" id="UP000006512"/>
    </source>
</evidence>
<name>F4QKF2_9CAUL</name>
<dbReference type="InterPro" id="IPR017853">
    <property type="entry name" value="GH"/>
</dbReference>
<feature type="chain" id="PRO_5003314189" evidence="1">
    <location>
        <begin position="21"/>
        <end position="752"/>
    </location>
</feature>
<dbReference type="HOGENOM" id="CLU_014267_0_0_5"/>
<dbReference type="STRING" id="715226.ABI_05370"/>
<feature type="signal peptide" evidence="1">
    <location>
        <begin position="1"/>
        <end position="20"/>
    </location>
</feature>
<evidence type="ECO:0000313" key="2">
    <source>
        <dbReference type="EMBL" id="EGF92104.1"/>
    </source>
</evidence>
<dbReference type="EMBL" id="GL883077">
    <property type="protein sequence ID" value="EGF92104.1"/>
    <property type="molecule type" value="Genomic_DNA"/>
</dbReference>
<sequence length="752" mass="82801">MTHLPLLAFALALLASPSAAETVQPVAGQGWWAFSPPEDRFDPASKLDLRYLNEAYAGEHGFIRLSEDGESFVRADGEAIRFWGGTVSAEGSHEDIDRMARFLAKRGVNMVRWHGNLAPTDRRDSQITDINEKALDQLFYLIAAMKKEGIYVTVSPYWAFFDRMHDDSGARTQPNWPLPRNPEANSTTGLLFYDPLMIEAYRSWMDALFLRENPYTGKALREEPAVAVFQIQNEDSLLFWTFNTIQGADRDQLEQEFGDWLKQKYATLEAAKTAWDGAEATGAPSPDRPDKGMMALPNIYELTQGQPVGGLGKRDADTTEFLTRTMYRFNRGMQHWLRYELAVTSLINAGNWRTASMERLNDAERYSYTSTDIIAVNRYVTGRHESDTAGWAIKTGDRYTDVSTLTDPGSFPLAVKQPTGHPMMVTESLWVPPTAYESEAPFLISAMQSIAGVDAYYWFHLGGKGAWDQPRSANGYMPSIGKWIANSPMTLGQFPAAALIYRQGYIDPAPVAVSEHRTLDELWRRDVSLIAEEGGFDPNRDGVPYAKGGAGTVSPLAFLTGPVKVTYASTANDNVIDLAKQMKPGAVTSLGGALIWNYADGIARLDTPKAQGVSGFLSKQREFALSDVEIVSDNAYATVLVASLDGMPLRASRKVLIQVGTQARPTGWVDTDATWTDPDGKTVTGRQVANHGGAPWLVADSQFSIRLTNRSLKRATLLDANGMASGTVEMASAANGPRITLPVNSLYILLEP</sequence>
<keyword evidence="1" id="KW-0732">Signal</keyword>
<accession>F4QKF2</accession>
<keyword evidence="3" id="KW-1185">Reference proteome</keyword>
<dbReference type="Gene3D" id="3.20.20.80">
    <property type="entry name" value="Glycosidases"/>
    <property type="match status" value="1"/>
</dbReference>
<dbReference type="eggNOG" id="COG1874">
    <property type="taxonomic scope" value="Bacteria"/>
</dbReference>
<gene>
    <name evidence="2" type="ORF">ABI_05370</name>
</gene>
<evidence type="ECO:0000256" key="1">
    <source>
        <dbReference type="SAM" id="SignalP"/>
    </source>
</evidence>
<protein>
    <submittedName>
        <fullName evidence="2">Capsular polysaccharide biosynthesis protein</fullName>
    </submittedName>
</protein>
<proteinExistence type="predicted"/>
<organism evidence="2 3">
    <name type="scientific">Asticcacaulis biprosthecium C19</name>
    <dbReference type="NCBI Taxonomy" id="715226"/>
    <lineage>
        <taxon>Bacteria</taxon>
        <taxon>Pseudomonadati</taxon>
        <taxon>Pseudomonadota</taxon>
        <taxon>Alphaproteobacteria</taxon>
        <taxon>Caulobacterales</taxon>
        <taxon>Caulobacteraceae</taxon>
        <taxon>Asticcacaulis</taxon>
    </lineage>
</organism>
<dbReference type="AlphaFoldDB" id="F4QKF2"/>
<dbReference type="SUPFAM" id="SSF51445">
    <property type="entry name" value="(Trans)glycosidases"/>
    <property type="match status" value="1"/>
</dbReference>
<dbReference type="Proteomes" id="UP000006512">
    <property type="component" value="Unassembled WGS sequence"/>
</dbReference>
<dbReference type="OrthoDB" id="8416244at2"/>
<dbReference type="RefSeq" id="WP_006271274.1">
    <property type="nucleotide sequence ID" value="NZ_GL883077.1"/>
</dbReference>
<reference evidence="3" key="1">
    <citation type="submission" date="2011-03" db="EMBL/GenBank/DDBJ databases">
        <title>Draft genome sequence of Brevundimonas diminuta.</title>
        <authorList>
            <person name="Brown P.J.B."/>
            <person name="Buechlein A."/>
            <person name="Hemmerich C."/>
            <person name="Brun Y.V."/>
        </authorList>
    </citation>
    <scope>NUCLEOTIDE SEQUENCE [LARGE SCALE GENOMIC DNA]</scope>
    <source>
        <strain evidence="3">C19</strain>
    </source>
</reference>